<dbReference type="Pfam" id="PF00903">
    <property type="entry name" value="Glyoxalase"/>
    <property type="match status" value="1"/>
</dbReference>
<dbReference type="EMBL" id="CP046172">
    <property type="protein sequence ID" value="QIS14184.1"/>
    <property type="molecule type" value="Genomic_DNA"/>
</dbReference>
<dbReference type="SUPFAM" id="SSF54593">
    <property type="entry name" value="Glyoxalase/Bleomycin resistance protein/Dihydroxybiphenyl dioxygenase"/>
    <property type="match status" value="2"/>
</dbReference>
<dbReference type="InterPro" id="IPR029068">
    <property type="entry name" value="Glyas_Bleomycin-R_OHBP_Dase"/>
</dbReference>
<dbReference type="AlphaFoldDB" id="A0A6G9YLU8"/>
<dbReference type="PROSITE" id="PS51819">
    <property type="entry name" value="VOC"/>
    <property type="match status" value="2"/>
</dbReference>
<dbReference type="PANTHER" id="PTHR33993:SF14">
    <property type="entry name" value="GB|AAF24581.1"/>
    <property type="match status" value="1"/>
</dbReference>
<dbReference type="InterPro" id="IPR037523">
    <property type="entry name" value="VOC_core"/>
</dbReference>
<dbReference type="InterPro" id="IPR004360">
    <property type="entry name" value="Glyas_Fos-R_dOase_dom"/>
</dbReference>
<dbReference type="InterPro" id="IPR041581">
    <property type="entry name" value="Glyoxalase_6"/>
</dbReference>
<dbReference type="KEGG" id="nah:F5544_31725"/>
<dbReference type="Proteomes" id="UP000503540">
    <property type="component" value="Chromosome"/>
</dbReference>
<evidence type="ECO:0000259" key="1">
    <source>
        <dbReference type="PROSITE" id="PS51819"/>
    </source>
</evidence>
<keyword evidence="3" id="KW-1185">Reference proteome</keyword>
<dbReference type="InterPro" id="IPR052164">
    <property type="entry name" value="Anthracycline_SecMetBiosynth"/>
</dbReference>
<dbReference type="CDD" id="cd07247">
    <property type="entry name" value="SgaA_N_like"/>
    <property type="match status" value="2"/>
</dbReference>
<reference evidence="2 3" key="1">
    <citation type="journal article" date="2019" name="ACS Chem. Biol.">
        <title>Identification and Mobilization of a Cryptic Antibiotic Biosynthesis Gene Locus from a Human-Pathogenic Nocardia Isolate.</title>
        <authorList>
            <person name="Herisse M."/>
            <person name="Ishida K."/>
            <person name="Porter J.L."/>
            <person name="Howden B."/>
            <person name="Hertweck C."/>
            <person name="Stinear T.P."/>
            <person name="Pidot S.J."/>
        </authorList>
    </citation>
    <scope>NUCLEOTIDE SEQUENCE [LARGE SCALE GENOMIC DNA]</scope>
    <source>
        <strain evidence="2 3">AUSMDU00012717</strain>
    </source>
</reference>
<evidence type="ECO:0000313" key="3">
    <source>
        <dbReference type="Proteomes" id="UP000503540"/>
    </source>
</evidence>
<dbReference type="RefSeq" id="WP_167476630.1">
    <property type="nucleotide sequence ID" value="NZ_CP046172.1"/>
</dbReference>
<gene>
    <name evidence="2" type="ORF">F5544_31725</name>
</gene>
<sequence>MYALSPGQVVWFEFGTRDAEPIQKFYSELLGWTYELDPDSSIDGRRYIRIIAPGAPFPMGAIHETASAIEQINVSILSADVAADVDRLTKLGASVIVPATQVADVTWFAVLTDPRGNPFSLFSRSTSERFEERMQTGEQAIAESASKPLRGSMAWFEIGSTDPDATERFYTEAFGWRFEFDKDAGGKQYYNIFTGNQWPSGGMYDLRPDGPEYLVPSFLVGDVAELSEAAEKLGGVIEFGPDTNPDGLVYARLVDPSGNRFELFSNPGM</sequence>
<feature type="domain" description="VOC" evidence="1">
    <location>
        <begin position="8"/>
        <end position="124"/>
    </location>
</feature>
<dbReference type="Pfam" id="PF18029">
    <property type="entry name" value="Glyoxalase_6"/>
    <property type="match status" value="1"/>
</dbReference>
<dbReference type="Gene3D" id="3.10.180.10">
    <property type="entry name" value="2,3-Dihydroxybiphenyl 1,2-Dioxygenase, domain 1"/>
    <property type="match status" value="2"/>
</dbReference>
<feature type="domain" description="VOC" evidence="1">
    <location>
        <begin position="152"/>
        <end position="266"/>
    </location>
</feature>
<protein>
    <submittedName>
        <fullName evidence="2">VOC family protein</fullName>
    </submittedName>
</protein>
<proteinExistence type="predicted"/>
<evidence type="ECO:0000313" key="2">
    <source>
        <dbReference type="EMBL" id="QIS14184.1"/>
    </source>
</evidence>
<organism evidence="2 3">
    <name type="scientific">Nocardia arthritidis</name>
    <dbReference type="NCBI Taxonomy" id="228602"/>
    <lineage>
        <taxon>Bacteria</taxon>
        <taxon>Bacillati</taxon>
        <taxon>Actinomycetota</taxon>
        <taxon>Actinomycetes</taxon>
        <taxon>Mycobacteriales</taxon>
        <taxon>Nocardiaceae</taxon>
        <taxon>Nocardia</taxon>
    </lineage>
</organism>
<dbReference type="PANTHER" id="PTHR33993">
    <property type="entry name" value="GLYOXALASE-RELATED"/>
    <property type="match status" value="1"/>
</dbReference>
<name>A0A6G9YLU8_9NOCA</name>
<accession>A0A6G9YLU8</accession>